<dbReference type="InterPro" id="IPR003709">
    <property type="entry name" value="VanY-like_core_dom"/>
</dbReference>
<reference evidence="3" key="1">
    <citation type="journal article" date="2019" name="Int. J. Syst. Evol. Microbiol.">
        <title>The Global Catalogue of Microorganisms (GCM) 10K type strain sequencing project: providing services to taxonomists for standard genome sequencing and annotation.</title>
        <authorList>
            <consortium name="The Broad Institute Genomics Platform"/>
            <consortium name="The Broad Institute Genome Sequencing Center for Infectious Disease"/>
            <person name="Wu L."/>
            <person name="Ma J."/>
        </authorList>
    </citation>
    <scope>NUCLEOTIDE SEQUENCE [LARGE SCALE GENOMIC DNA]</scope>
    <source>
        <strain evidence="3">CCUG 58127</strain>
    </source>
</reference>
<sequence>MRSKPHTKRVGPTYLGVLGIACICVLLAGGVMSQRTRAIGVPQGRALVTSRETTASAVRVPPVATPRGGPASGPAAGEIPSAEHLGPDADVPAISKLDPALRQALEAAANAMGSNGIQLWITSGWRTVAYQQRLYDEAVAEHGLTYARTHVATPDKTEHTKGAAVDIAPTSADGWLSRHGAQFGLCQTYANEMWHFELTAKDSQCPAMRTDALG</sequence>
<dbReference type="CDD" id="cd14846">
    <property type="entry name" value="Peptidase_M15_like"/>
    <property type="match status" value="1"/>
</dbReference>
<organism evidence="2 3">
    <name type="scientific">Flexivirga alba</name>
    <dbReference type="NCBI Taxonomy" id="702742"/>
    <lineage>
        <taxon>Bacteria</taxon>
        <taxon>Bacillati</taxon>
        <taxon>Actinomycetota</taxon>
        <taxon>Actinomycetes</taxon>
        <taxon>Micrococcales</taxon>
        <taxon>Dermacoccaceae</taxon>
        <taxon>Flexivirga</taxon>
    </lineage>
</organism>
<dbReference type="InterPro" id="IPR009045">
    <property type="entry name" value="Zn_M74/Hedgehog-like"/>
</dbReference>
<dbReference type="Pfam" id="PF02557">
    <property type="entry name" value="VanY"/>
    <property type="match status" value="1"/>
</dbReference>
<dbReference type="RefSeq" id="WP_382403636.1">
    <property type="nucleotide sequence ID" value="NZ_JBHSWH010000001.1"/>
</dbReference>
<evidence type="ECO:0000259" key="1">
    <source>
        <dbReference type="Pfam" id="PF02557"/>
    </source>
</evidence>
<name>A0ABW2AJ56_9MICO</name>
<dbReference type="SUPFAM" id="SSF55166">
    <property type="entry name" value="Hedgehog/DD-peptidase"/>
    <property type="match status" value="1"/>
</dbReference>
<comment type="caution">
    <text evidence="2">The sequence shown here is derived from an EMBL/GenBank/DDBJ whole genome shotgun (WGS) entry which is preliminary data.</text>
</comment>
<protein>
    <submittedName>
        <fullName evidence="2">M15 family metallopeptidase</fullName>
    </submittedName>
</protein>
<accession>A0ABW2AJ56</accession>
<dbReference type="Proteomes" id="UP001596298">
    <property type="component" value="Unassembled WGS sequence"/>
</dbReference>
<gene>
    <name evidence="2" type="ORF">ACFQDH_17300</name>
</gene>
<dbReference type="PANTHER" id="PTHR34385">
    <property type="entry name" value="D-ALANYL-D-ALANINE CARBOXYPEPTIDASE"/>
    <property type="match status" value="1"/>
</dbReference>
<dbReference type="PANTHER" id="PTHR34385:SF1">
    <property type="entry name" value="PEPTIDOGLYCAN L-ALANYL-D-GLUTAMATE ENDOPEPTIDASE CWLK"/>
    <property type="match status" value="1"/>
</dbReference>
<evidence type="ECO:0000313" key="3">
    <source>
        <dbReference type="Proteomes" id="UP001596298"/>
    </source>
</evidence>
<dbReference type="Gene3D" id="3.30.1380.10">
    <property type="match status" value="1"/>
</dbReference>
<keyword evidence="3" id="KW-1185">Reference proteome</keyword>
<proteinExistence type="predicted"/>
<dbReference type="InterPro" id="IPR052179">
    <property type="entry name" value="DD-CPase-like"/>
</dbReference>
<dbReference type="EMBL" id="JBHSWH010000001">
    <property type="protein sequence ID" value="MFC6706963.1"/>
    <property type="molecule type" value="Genomic_DNA"/>
</dbReference>
<dbReference type="PROSITE" id="PS51257">
    <property type="entry name" value="PROKAR_LIPOPROTEIN"/>
    <property type="match status" value="1"/>
</dbReference>
<feature type="domain" description="D-alanyl-D-alanine carboxypeptidase-like core" evidence="1">
    <location>
        <begin position="96"/>
        <end position="193"/>
    </location>
</feature>
<evidence type="ECO:0000313" key="2">
    <source>
        <dbReference type="EMBL" id="MFC6706963.1"/>
    </source>
</evidence>